<dbReference type="SUPFAM" id="SSF109854">
    <property type="entry name" value="DinB/YfiT-like putative metalloenzymes"/>
    <property type="match status" value="1"/>
</dbReference>
<dbReference type="InterPro" id="IPR007061">
    <property type="entry name" value="MST-like"/>
</dbReference>
<evidence type="ECO:0000256" key="1">
    <source>
        <dbReference type="SAM" id="MobiDB-lite"/>
    </source>
</evidence>
<evidence type="ECO:0000313" key="3">
    <source>
        <dbReference type="Proteomes" id="UP000292695"/>
    </source>
</evidence>
<evidence type="ECO:0000313" key="2">
    <source>
        <dbReference type="EMBL" id="TCC26174.1"/>
    </source>
</evidence>
<accession>A0A4R0I5F4</accession>
<gene>
    <name evidence="2" type="ORF">E0H50_32130</name>
</gene>
<name>A0A4R0I5F4_9ACTN</name>
<dbReference type="Proteomes" id="UP000292695">
    <property type="component" value="Unassembled WGS sequence"/>
</dbReference>
<feature type="region of interest" description="Disordered" evidence="1">
    <location>
        <begin position="1"/>
        <end position="59"/>
    </location>
</feature>
<dbReference type="Pfam" id="PF04978">
    <property type="entry name" value="MST"/>
    <property type="match status" value="1"/>
</dbReference>
<sequence length="93" mass="10387">MGPYRPPEEDIKREFAQCHHDDRTRAIGGDPRRPAGRRTEETGRPLGDPEAPVTRKGTTHNLRWAILAVIGETSRHAGHADIIREQLDGTTGR</sequence>
<reference evidence="2 3" key="1">
    <citation type="submission" date="2019-02" db="EMBL/GenBank/DDBJ databases">
        <title>Kribbella capetownensis sp. nov. and Kribbella speibonae sp. nov., isolated from soil.</title>
        <authorList>
            <person name="Curtis S.M."/>
            <person name="Norton I."/>
            <person name="Everest G.J."/>
            <person name="Meyers P.R."/>
        </authorList>
    </citation>
    <scope>NUCLEOTIDE SEQUENCE [LARGE SCALE GENOMIC DNA]</scope>
    <source>
        <strain evidence="2 3">DSM 27082</strain>
    </source>
</reference>
<keyword evidence="3" id="KW-1185">Reference proteome</keyword>
<organism evidence="2 3">
    <name type="scientific">Kribbella sindirgiensis</name>
    <dbReference type="NCBI Taxonomy" id="1124744"/>
    <lineage>
        <taxon>Bacteria</taxon>
        <taxon>Bacillati</taxon>
        <taxon>Actinomycetota</taxon>
        <taxon>Actinomycetes</taxon>
        <taxon>Propionibacteriales</taxon>
        <taxon>Kribbellaceae</taxon>
        <taxon>Kribbella</taxon>
    </lineage>
</organism>
<dbReference type="AlphaFoldDB" id="A0A4R0I5F4"/>
<dbReference type="EMBL" id="SJKA01000014">
    <property type="protein sequence ID" value="TCC26174.1"/>
    <property type="molecule type" value="Genomic_DNA"/>
</dbReference>
<dbReference type="OrthoDB" id="4548523at2"/>
<protein>
    <submittedName>
        <fullName evidence="2">DUF664 domain-containing protein</fullName>
    </submittedName>
</protein>
<comment type="caution">
    <text evidence="2">The sequence shown here is derived from an EMBL/GenBank/DDBJ whole genome shotgun (WGS) entry which is preliminary data.</text>
</comment>
<feature type="compositionally biased region" description="Basic and acidic residues" evidence="1">
    <location>
        <begin position="1"/>
        <end position="43"/>
    </location>
</feature>
<proteinExistence type="predicted"/>
<dbReference type="InterPro" id="IPR034660">
    <property type="entry name" value="DinB/YfiT-like"/>
</dbReference>
<dbReference type="Gene3D" id="1.20.120.450">
    <property type="entry name" value="dinb family like domain"/>
    <property type="match status" value="1"/>
</dbReference>